<name>A0A919AGA1_9ACTN</name>
<keyword evidence="3" id="KW-1185">Reference proteome</keyword>
<sequence length="96" mass="10332">MFEEGVRGPRHGAAITQGVKSPGPGLPEFDERFPWFIDPWGKSPGFTCVIGYDDGRPASSTAAHADHPLAHRVVPNWSPSTHSIPPFREVTAPSAS</sequence>
<reference evidence="2" key="2">
    <citation type="submission" date="2020-09" db="EMBL/GenBank/DDBJ databases">
        <authorList>
            <person name="Sun Q."/>
            <person name="Ohkuma M."/>
        </authorList>
    </citation>
    <scope>NUCLEOTIDE SEQUENCE</scope>
    <source>
        <strain evidence="2">JCM 4477</strain>
    </source>
</reference>
<accession>A0A919AGA1</accession>
<gene>
    <name evidence="2" type="ORF">GCM10018772_35030</name>
</gene>
<dbReference type="Proteomes" id="UP000630718">
    <property type="component" value="Unassembled WGS sequence"/>
</dbReference>
<organism evidence="2 3">
    <name type="scientific">Streptomyces fumanus</name>
    <dbReference type="NCBI Taxonomy" id="67302"/>
    <lineage>
        <taxon>Bacteria</taxon>
        <taxon>Bacillati</taxon>
        <taxon>Actinomycetota</taxon>
        <taxon>Actinomycetes</taxon>
        <taxon>Kitasatosporales</taxon>
        <taxon>Streptomycetaceae</taxon>
        <taxon>Streptomyces</taxon>
    </lineage>
</organism>
<evidence type="ECO:0000313" key="2">
    <source>
        <dbReference type="EMBL" id="GHF07063.1"/>
    </source>
</evidence>
<proteinExistence type="predicted"/>
<protein>
    <submittedName>
        <fullName evidence="2">Uncharacterized protein</fullName>
    </submittedName>
</protein>
<reference evidence="2" key="1">
    <citation type="journal article" date="2014" name="Int. J. Syst. Evol. Microbiol.">
        <title>Complete genome sequence of Corynebacterium casei LMG S-19264T (=DSM 44701T), isolated from a smear-ripened cheese.</title>
        <authorList>
            <consortium name="US DOE Joint Genome Institute (JGI-PGF)"/>
            <person name="Walter F."/>
            <person name="Albersmeier A."/>
            <person name="Kalinowski J."/>
            <person name="Ruckert C."/>
        </authorList>
    </citation>
    <scope>NUCLEOTIDE SEQUENCE</scope>
    <source>
        <strain evidence="2">JCM 4477</strain>
    </source>
</reference>
<comment type="caution">
    <text evidence="2">The sequence shown here is derived from an EMBL/GenBank/DDBJ whole genome shotgun (WGS) entry which is preliminary data.</text>
</comment>
<evidence type="ECO:0000256" key="1">
    <source>
        <dbReference type="SAM" id="MobiDB-lite"/>
    </source>
</evidence>
<feature type="region of interest" description="Disordered" evidence="1">
    <location>
        <begin position="1"/>
        <end position="25"/>
    </location>
</feature>
<dbReference type="EMBL" id="BNBI01000007">
    <property type="protein sequence ID" value="GHF07063.1"/>
    <property type="molecule type" value="Genomic_DNA"/>
</dbReference>
<dbReference type="AlphaFoldDB" id="A0A919AGA1"/>
<evidence type="ECO:0000313" key="3">
    <source>
        <dbReference type="Proteomes" id="UP000630718"/>
    </source>
</evidence>